<dbReference type="Proteomes" id="UP000823399">
    <property type="component" value="Unassembled WGS sequence"/>
</dbReference>
<dbReference type="GeneID" id="64696995"/>
<evidence type="ECO:0000313" key="2">
    <source>
        <dbReference type="Proteomes" id="UP000823399"/>
    </source>
</evidence>
<comment type="caution">
    <text evidence="1">The sequence shown here is derived from an EMBL/GenBank/DDBJ whole genome shotgun (WGS) entry which is preliminary data.</text>
</comment>
<dbReference type="AlphaFoldDB" id="A0A9P7EPX2"/>
<sequence>MPRQGPKSWTALEEEVFLQSQLPAYIACQATKVYHNFWNATIHKFLSRWPERARLTDIPQEGELSDIQKSCVAQAILKQQSAIKNWFRWRTNVARLARSGRSHGVLRLDTTLAGDEMRGTRAPQEVEIYSQMHYEGRVKAEADALIASETVTSRGDKLSMRRIVTCDKYAKEPEEIKAE</sequence>
<evidence type="ECO:0000313" key="1">
    <source>
        <dbReference type="EMBL" id="KAG2079411.1"/>
    </source>
</evidence>
<name>A0A9P7EPX2_9AGAM</name>
<reference evidence="1" key="1">
    <citation type="journal article" date="2020" name="New Phytol.">
        <title>Comparative genomics reveals dynamic genome evolution in host specialist ectomycorrhizal fungi.</title>
        <authorList>
            <person name="Lofgren L.A."/>
            <person name="Nguyen N.H."/>
            <person name="Vilgalys R."/>
            <person name="Ruytinx J."/>
            <person name="Liao H.L."/>
            <person name="Branco S."/>
            <person name="Kuo A."/>
            <person name="LaButti K."/>
            <person name="Lipzen A."/>
            <person name="Andreopoulos W."/>
            <person name="Pangilinan J."/>
            <person name="Riley R."/>
            <person name="Hundley H."/>
            <person name="Na H."/>
            <person name="Barry K."/>
            <person name="Grigoriev I.V."/>
            <person name="Stajich J.E."/>
            <person name="Kennedy P.G."/>
        </authorList>
    </citation>
    <scope>NUCLEOTIDE SEQUENCE</scope>
    <source>
        <strain evidence="1">FC423</strain>
    </source>
</reference>
<dbReference type="RefSeq" id="XP_041283967.1">
    <property type="nucleotide sequence ID" value="XM_041434736.1"/>
</dbReference>
<dbReference type="OrthoDB" id="2653883at2759"/>
<accession>A0A9P7EPX2</accession>
<gene>
    <name evidence="1" type="ORF">F5147DRAFT_661885</name>
</gene>
<proteinExistence type="predicted"/>
<keyword evidence="2" id="KW-1185">Reference proteome</keyword>
<organism evidence="1 2">
    <name type="scientific">Suillus discolor</name>
    <dbReference type="NCBI Taxonomy" id="1912936"/>
    <lineage>
        <taxon>Eukaryota</taxon>
        <taxon>Fungi</taxon>
        <taxon>Dikarya</taxon>
        <taxon>Basidiomycota</taxon>
        <taxon>Agaricomycotina</taxon>
        <taxon>Agaricomycetes</taxon>
        <taxon>Agaricomycetidae</taxon>
        <taxon>Boletales</taxon>
        <taxon>Suillineae</taxon>
        <taxon>Suillaceae</taxon>
        <taxon>Suillus</taxon>
    </lineage>
</organism>
<protein>
    <submittedName>
        <fullName evidence="1">Uncharacterized protein</fullName>
    </submittedName>
</protein>
<dbReference type="EMBL" id="JABBWM010000779">
    <property type="protein sequence ID" value="KAG2079411.1"/>
    <property type="molecule type" value="Genomic_DNA"/>
</dbReference>
<feature type="non-terminal residue" evidence="1">
    <location>
        <position position="1"/>
    </location>
</feature>